<dbReference type="SMART" id="SM00149">
    <property type="entry name" value="PLCYc"/>
    <property type="match status" value="1"/>
</dbReference>
<dbReference type="Pfam" id="PF00168">
    <property type="entry name" value="C2"/>
    <property type="match status" value="1"/>
</dbReference>
<evidence type="ECO:0000256" key="7">
    <source>
        <dbReference type="ARBA" id="ARBA00022990"/>
    </source>
</evidence>
<evidence type="ECO:0000256" key="5">
    <source>
        <dbReference type="ARBA" id="ARBA00022837"/>
    </source>
</evidence>
<dbReference type="InterPro" id="IPR042531">
    <property type="entry name" value="PLC-beta_C_sf"/>
</dbReference>
<evidence type="ECO:0000256" key="17">
    <source>
        <dbReference type="SAM" id="MobiDB-lite"/>
    </source>
</evidence>
<keyword evidence="4 14" id="KW-0378">Hydrolase</keyword>
<comment type="cofactor">
    <cofactor evidence="16">
        <name>Ca(2+)</name>
        <dbReference type="ChEBI" id="CHEBI:29108"/>
    </cofactor>
    <text evidence="16">Binds 1 Ca(2+) ion per subunit.</text>
</comment>
<feature type="binding site" evidence="16">
    <location>
        <position position="374"/>
    </location>
    <ligand>
        <name>Ca(2+)</name>
        <dbReference type="ChEBI" id="CHEBI:29108"/>
    </ligand>
</feature>
<dbReference type="SUPFAM" id="SSF51695">
    <property type="entry name" value="PLC-like phosphodiesterases"/>
    <property type="match status" value="1"/>
</dbReference>
<dbReference type="SUPFAM" id="SSF49562">
    <property type="entry name" value="C2 domain (Calcium/lipid-binding domain, CaLB)"/>
    <property type="match status" value="1"/>
</dbReference>
<evidence type="ECO:0000256" key="13">
    <source>
        <dbReference type="ARBA" id="ARBA00055176"/>
    </source>
</evidence>
<comment type="caution">
    <text evidence="20">The sequence shown here is derived from an EMBL/GenBank/DDBJ whole genome shotgun (WGS) entry which is preliminary data.</text>
</comment>
<evidence type="ECO:0000256" key="3">
    <source>
        <dbReference type="ARBA" id="ARBA00022553"/>
    </source>
</evidence>
<feature type="compositionally biased region" description="Basic and acidic residues" evidence="17">
    <location>
        <begin position="543"/>
        <end position="558"/>
    </location>
</feature>
<gene>
    <name evidence="20" type="ORF">ACEWY4_021949</name>
</gene>
<keyword evidence="2" id="KW-1003">Cell membrane</keyword>
<dbReference type="Pfam" id="PF22631">
    <property type="entry name" value="PLCB1-4-like_EFh"/>
    <property type="match status" value="1"/>
</dbReference>
<comment type="subcellular location">
    <subcellularLocation>
        <location evidence="1">Cell membrane</location>
    </subcellularLocation>
</comment>
<dbReference type="InterPro" id="IPR053945">
    <property type="entry name" value="PLCB1-4-like_EFh"/>
</dbReference>
<keyword evidence="3" id="KW-0597">Phosphoprotein</keyword>
<feature type="region of interest" description="Disordered" evidence="17">
    <location>
        <begin position="1174"/>
        <end position="1201"/>
    </location>
</feature>
<dbReference type="PIRSF" id="PIRSF000956">
    <property type="entry name" value="PLC-beta"/>
    <property type="match status" value="1"/>
</dbReference>
<dbReference type="Proteomes" id="UP001591681">
    <property type="component" value="Unassembled WGS sequence"/>
</dbReference>
<dbReference type="FunFam" id="2.30.29.240:FF:000001">
    <property type="entry name" value="1-phosphatidylinositol 4,5-bisphosphate phosphodiesterase"/>
    <property type="match status" value="1"/>
</dbReference>
<dbReference type="EC" id="3.1.4.11" evidence="14"/>
<evidence type="ECO:0000256" key="12">
    <source>
        <dbReference type="ARBA" id="ARBA00023726"/>
    </source>
</evidence>
<dbReference type="PANTHER" id="PTHR10336:SF36">
    <property type="entry name" value="1-PHOSPHATIDYLINOSITOL 4,5-BISPHOSPHATE PHOSPHODIESTERASE BETA-4"/>
    <property type="match status" value="1"/>
</dbReference>
<feature type="binding site" evidence="16">
    <location>
        <position position="425"/>
    </location>
    <ligand>
        <name>Ca(2+)</name>
        <dbReference type="ChEBI" id="CHEBI:29108"/>
    </ligand>
</feature>
<dbReference type="SUPFAM" id="SSF50729">
    <property type="entry name" value="PH domain-like"/>
    <property type="match status" value="1"/>
</dbReference>
<dbReference type="EMBL" id="JBHFQA010000019">
    <property type="protein sequence ID" value="KAL2082131.1"/>
    <property type="molecule type" value="Genomic_DNA"/>
</dbReference>
<dbReference type="Gene3D" id="2.30.29.240">
    <property type="match status" value="1"/>
</dbReference>
<feature type="domain" description="C2" evidence="18">
    <location>
        <begin position="732"/>
        <end position="859"/>
    </location>
</feature>
<comment type="catalytic activity">
    <reaction evidence="11">
        <text>a 1,2-diacyl-sn-glycero-3-phospho-(1D-myo-inositol-4,5-bisphosphate) + H2O = 1D-myo-inositol 1,4,5-trisphosphate + a 1,2-diacyl-sn-glycerol + H(+)</text>
        <dbReference type="Rhea" id="RHEA:33179"/>
        <dbReference type="ChEBI" id="CHEBI:15377"/>
        <dbReference type="ChEBI" id="CHEBI:15378"/>
        <dbReference type="ChEBI" id="CHEBI:17815"/>
        <dbReference type="ChEBI" id="CHEBI:58456"/>
        <dbReference type="ChEBI" id="CHEBI:203600"/>
        <dbReference type="EC" id="3.1.4.11"/>
    </reaction>
    <physiologicalReaction direction="left-to-right" evidence="11">
        <dbReference type="Rhea" id="RHEA:33180"/>
    </physiologicalReaction>
</comment>
<evidence type="ECO:0000256" key="15">
    <source>
        <dbReference type="PIRSR" id="PIRSR000956-1"/>
    </source>
</evidence>
<feature type="region of interest" description="Disordered" evidence="17">
    <location>
        <begin position="495"/>
        <end position="593"/>
    </location>
</feature>
<feature type="region of interest" description="Disordered" evidence="17">
    <location>
        <begin position="1126"/>
        <end position="1160"/>
    </location>
</feature>
<feature type="compositionally biased region" description="Low complexity" evidence="17">
    <location>
        <begin position="564"/>
        <end position="574"/>
    </location>
</feature>
<dbReference type="InterPro" id="IPR016280">
    <property type="entry name" value="PLC-beta"/>
</dbReference>
<dbReference type="CDD" id="cd08591">
    <property type="entry name" value="PI-PLCc_beta"/>
    <property type="match status" value="1"/>
</dbReference>
<feature type="binding site" evidence="16">
    <location>
        <position position="345"/>
    </location>
    <ligand>
        <name>Ca(2+)</name>
        <dbReference type="ChEBI" id="CHEBI:29108"/>
    </ligand>
</feature>
<feature type="active site" evidence="15">
    <location>
        <position position="344"/>
    </location>
</feature>
<feature type="binding site" evidence="16">
    <location>
        <position position="376"/>
    </location>
    <ligand>
        <name>Ca(2+)</name>
        <dbReference type="ChEBI" id="CHEBI:29108"/>
    </ligand>
</feature>
<dbReference type="FunFam" id="3.20.20.190:FF:000005">
    <property type="entry name" value="1-phosphatidylinositol 4,5-bisphosphate phosphodiesterase"/>
    <property type="match status" value="1"/>
</dbReference>
<protein>
    <recommendedName>
        <fullName evidence="14">1-phosphatidylinositol 4,5-bisphosphate phosphodiesterase</fullName>
        <ecNumber evidence="14">3.1.4.11</ecNumber>
    </recommendedName>
</protein>
<organism evidence="20 21">
    <name type="scientific">Coilia grayii</name>
    <name type="common">Gray's grenadier anchovy</name>
    <dbReference type="NCBI Taxonomy" id="363190"/>
    <lineage>
        <taxon>Eukaryota</taxon>
        <taxon>Metazoa</taxon>
        <taxon>Chordata</taxon>
        <taxon>Craniata</taxon>
        <taxon>Vertebrata</taxon>
        <taxon>Euteleostomi</taxon>
        <taxon>Actinopterygii</taxon>
        <taxon>Neopterygii</taxon>
        <taxon>Teleostei</taxon>
        <taxon>Clupei</taxon>
        <taxon>Clupeiformes</taxon>
        <taxon>Clupeoidei</taxon>
        <taxon>Engraulidae</taxon>
        <taxon>Coilinae</taxon>
        <taxon>Coilia</taxon>
    </lineage>
</organism>
<keyword evidence="21" id="KW-1185">Reference proteome</keyword>
<dbReference type="SMART" id="SM00239">
    <property type="entry name" value="C2"/>
    <property type="match status" value="1"/>
</dbReference>
<feature type="compositionally biased region" description="Acidic residues" evidence="17">
    <location>
        <begin position="509"/>
        <end position="519"/>
    </location>
</feature>
<dbReference type="Pfam" id="PF00387">
    <property type="entry name" value="PI-PLC-Y"/>
    <property type="match status" value="1"/>
</dbReference>
<dbReference type="Gene3D" id="3.20.20.190">
    <property type="entry name" value="Phosphatidylinositol (PI) phosphodiesterase"/>
    <property type="match status" value="1"/>
</dbReference>
<dbReference type="InterPro" id="IPR001192">
    <property type="entry name" value="PI-PLC_fam"/>
</dbReference>
<feature type="active site" evidence="15">
    <location>
        <position position="391"/>
    </location>
</feature>
<evidence type="ECO:0000259" key="19">
    <source>
        <dbReference type="PROSITE" id="PS50008"/>
    </source>
</evidence>
<evidence type="ECO:0000256" key="14">
    <source>
        <dbReference type="PIRNR" id="PIRNR000956"/>
    </source>
</evidence>
<dbReference type="FunFam" id="1.10.238.10:FF:000024">
    <property type="entry name" value="1-phosphatidylinositol 4,5-bisphosphate phosphodiesterase"/>
    <property type="match status" value="1"/>
</dbReference>
<dbReference type="Gene3D" id="1.10.238.10">
    <property type="entry name" value="EF-hand"/>
    <property type="match status" value="1"/>
</dbReference>
<accession>A0ABD1J7X5</accession>
<name>A0ABD1J7X5_9TELE</name>
<evidence type="ECO:0000256" key="16">
    <source>
        <dbReference type="PIRSR" id="PIRSR000956-2"/>
    </source>
</evidence>
<keyword evidence="7" id="KW-0007">Acetylation</keyword>
<dbReference type="CDD" id="cd13361">
    <property type="entry name" value="PH_PLC_beta"/>
    <property type="match status" value="1"/>
</dbReference>
<dbReference type="FunFam" id="1.20.1230.10:FF:000002">
    <property type="entry name" value="1-phosphatidylinositol 4,5-bisphosphate phosphodiesterase"/>
    <property type="match status" value="1"/>
</dbReference>
<comment type="catalytic activity">
    <reaction evidence="12">
        <text>a 1,2-diacyl-sn-glycero-3-phospho-(1D-myo-inositol) + H2O = 1D-myo-inositol 1-phosphate + a 1,2-diacyl-sn-glycerol + H(+)</text>
        <dbReference type="Rhea" id="RHEA:43484"/>
        <dbReference type="ChEBI" id="CHEBI:15377"/>
        <dbReference type="ChEBI" id="CHEBI:15378"/>
        <dbReference type="ChEBI" id="CHEBI:17815"/>
        <dbReference type="ChEBI" id="CHEBI:57880"/>
        <dbReference type="ChEBI" id="CHEBI:58433"/>
    </reaction>
    <physiologicalReaction direction="left-to-right" evidence="12">
        <dbReference type="Rhea" id="RHEA:43485"/>
    </physiologicalReaction>
</comment>
<keyword evidence="5 16" id="KW-0106">Calcium</keyword>
<evidence type="ECO:0000256" key="8">
    <source>
        <dbReference type="ARBA" id="ARBA00023098"/>
    </source>
</evidence>
<dbReference type="GO" id="GO:0016042">
    <property type="term" value="P:lipid catabolic process"/>
    <property type="evidence" value="ECO:0007669"/>
    <property type="project" value="UniProtKB-KW"/>
</dbReference>
<evidence type="ECO:0000313" key="20">
    <source>
        <dbReference type="EMBL" id="KAL2082131.1"/>
    </source>
</evidence>
<evidence type="ECO:0000256" key="9">
    <source>
        <dbReference type="ARBA" id="ARBA00023136"/>
    </source>
</evidence>
<dbReference type="InterPro" id="IPR000909">
    <property type="entry name" value="PLipase_C_PInositol-sp_X_dom"/>
</dbReference>
<dbReference type="InterPro" id="IPR011992">
    <property type="entry name" value="EF-hand-dom_pair"/>
</dbReference>
<dbReference type="InterPro" id="IPR014815">
    <property type="entry name" value="PLC-beta_C"/>
</dbReference>
<dbReference type="InterPro" id="IPR000008">
    <property type="entry name" value="C2_dom"/>
</dbReference>
<evidence type="ECO:0000256" key="4">
    <source>
        <dbReference type="ARBA" id="ARBA00022801"/>
    </source>
</evidence>
<dbReference type="CDD" id="cd16211">
    <property type="entry name" value="EFh_PI-PLCbeta4"/>
    <property type="match status" value="1"/>
</dbReference>
<dbReference type="SUPFAM" id="SSF69989">
    <property type="entry name" value="C-terminal domain of PLC-beta"/>
    <property type="match status" value="1"/>
</dbReference>
<keyword evidence="8 14" id="KW-0443">Lipid metabolism</keyword>
<proteinExistence type="predicted"/>
<keyword evidence="9" id="KW-0472">Membrane</keyword>
<dbReference type="CDD" id="cd00275">
    <property type="entry name" value="C2_PLC_like"/>
    <property type="match status" value="1"/>
</dbReference>
<dbReference type="Pfam" id="PF00388">
    <property type="entry name" value="PI-PLC-X"/>
    <property type="match status" value="1"/>
</dbReference>
<evidence type="ECO:0000256" key="1">
    <source>
        <dbReference type="ARBA" id="ARBA00004236"/>
    </source>
</evidence>
<dbReference type="SUPFAM" id="SSF47473">
    <property type="entry name" value="EF-hand"/>
    <property type="match status" value="1"/>
</dbReference>
<keyword evidence="16" id="KW-0479">Metal-binding</keyword>
<dbReference type="InterPro" id="IPR037862">
    <property type="entry name" value="PLC-beta_PH"/>
</dbReference>
<feature type="compositionally biased region" description="Basic and acidic residues" evidence="17">
    <location>
        <begin position="1145"/>
        <end position="1159"/>
    </location>
</feature>
<evidence type="ECO:0000313" key="21">
    <source>
        <dbReference type="Proteomes" id="UP001591681"/>
    </source>
</evidence>
<dbReference type="GO" id="GO:0004435">
    <property type="term" value="F:phosphatidylinositol-4,5-bisphosphate phospholipase C activity"/>
    <property type="evidence" value="ECO:0007669"/>
    <property type="project" value="UniProtKB-UniRule"/>
</dbReference>
<dbReference type="SMART" id="SM00148">
    <property type="entry name" value="PLCXc"/>
    <property type="match status" value="1"/>
</dbReference>
<dbReference type="InterPro" id="IPR017946">
    <property type="entry name" value="PLC-like_Pdiesterase_TIM-brl"/>
</dbReference>
<dbReference type="GO" id="GO:0005886">
    <property type="term" value="C:plasma membrane"/>
    <property type="evidence" value="ECO:0007669"/>
    <property type="project" value="UniProtKB-SubCell"/>
</dbReference>
<evidence type="ECO:0000256" key="6">
    <source>
        <dbReference type="ARBA" id="ARBA00022963"/>
    </source>
</evidence>
<dbReference type="PROSITE" id="PS50008">
    <property type="entry name" value="PIPLC_Y_DOMAIN"/>
    <property type="match status" value="1"/>
</dbReference>
<feature type="compositionally biased region" description="Polar residues" evidence="17">
    <location>
        <begin position="928"/>
        <end position="955"/>
    </location>
</feature>
<evidence type="ECO:0000256" key="10">
    <source>
        <dbReference type="ARBA" id="ARBA00023224"/>
    </source>
</evidence>
<evidence type="ECO:0000256" key="11">
    <source>
        <dbReference type="ARBA" id="ARBA00023674"/>
    </source>
</evidence>
<dbReference type="Pfam" id="PF17787">
    <property type="entry name" value="PH_14"/>
    <property type="match status" value="1"/>
</dbReference>
<dbReference type="InterPro" id="IPR001711">
    <property type="entry name" value="PLipase_C_Pinositol-sp_Y"/>
</dbReference>
<dbReference type="PROSITE" id="PS50007">
    <property type="entry name" value="PIPLC_X_DOMAIN"/>
    <property type="match status" value="1"/>
</dbReference>
<dbReference type="PROSITE" id="PS50004">
    <property type="entry name" value="C2"/>
    <property type="match status" value="1"/>
</dbReference>
<feature type="compositionally biased region" description="Polar residues" evidence="17">
    <location>
        <begin position="1130"/>
        <end position="1144"/>
    </location>
</feature>
<dbReference type="InterPro" id="IPR035892">
    <property type="entry name" value="C2_domain_sf"/>
</dbReference>
<evidence type="ECO:0000259" key="18">
    <source>
        <dbReference type="PROSITE" id="PS50004"/>
    </source>
</evidence>
<evidence type="ECO:0000256" key="2">
    <source>
        <dbReference type="ARBA" id="ARBA00022475"/>
    </source>
</evidence>
<comment type="function">
    <text evidence="13">Activated phosphatidylinositol-specific phospholipase C enzymes catalyze the production of the second messenger molecules diacylglycerol (DAG) and inositol 1,4,5-trisphosphate (IP3) involved in G-protein coupled receptor signaling pathways. PLCB4 is a direct effector of the endothelin receptor signaling pathway that plays an essential role in lower jaw and middle ear structures development.</text>
</comment>
<dbReference type="Gene3D" id="2.60.40.150">
    <property type="entry name" value="C2 domain"/>
    <property type="match status" value="1"/>
</dbReference>
<dbReference type="Pfam" id="PF08703">
    <property type="entry name" value="PLC-beta_C"/>
    <property type="match status" value="1"/>
</dbReference>
<feature type="region of interest" description="Disordered" evidence="17">
    <location>
        <begin position="916"/>
        <end position="965"/>
    </location>
</feature>
<feature type="domain" description="PI-PLC Y-box" evidence="19">
    <location>
        <begin position="615"/>
        <end position="731"/>
    </location>
</feature>
<reference evidence="20 21" key="1">
    <citation type="submission" date="2024-09" db="EMBL/GenBank/DDBJ databases">
        <title>A chromosome-level genome assembly of Gray's grenadier anchovy, Coilia grayii.</title>
        <authorList>
            <person name="Fu Z."/>
        </authorList>
    </citation>
    <scope>NUCLEOTIDE SEQUENCE [LARGE SCALE GENOMIC DNA]</scope>
    <source>
        <strain evidence="20">G4</strain>
        <tissue evidence="20">Muscle</tissue>
    </source>
</reference>
<dbReference type="PANTHER" id="PTHR10336">
    <property type="entry name" value="PHOSPHOINOSITIDE-SPECIFIC PHOSPHOLIPASE C FAMILY PROTEIN"/>
    <property type="match status" value="1"/>
</dbReference>
<sequence>MVFCTILQYCPVSEPVMTKSYEFNWQRNVPAFLQEGASFDRFDEDPFVFEPSCVFKVDEFGFFITWKSDGKEGQVLECSLINSIRVGTVPKDPKILSSLEAAGKTEAELEGRIICVCSGTDLVNLNFLYMVSDSAETARKWLEGLRAVIHNFRANNVCPMTGLKKHWIRLCFSTNVNGKIPVRGITRTFGSGKTEKGIFQALKELGLPSGKNDEIEHSVFTFDMFYALTQKICPRTDIEELFKKINGDKTDYLNVDQLVSFLNDNQRDPRLNEILFPFYDPKRATQILDKYEKDGDLKKKGRMSSDGFCRYLMSDENAPVFLDRLEEYQEMDQPLAHYFISSSHNTYLTGRQFGGRSSVEMYRQVLLSGSRCIELDCWDGKGEDQEPIITHGKAMCTDILFKDVIVAIKETAFVTSDYPVILSFENHCSKPQQYKMAKYCEDIFGDLLLRQPLEGYPLEAGRSLPSPTDLKRKILIKNKRLKPEVEQKQLESFKKHMEAGELNTQANILEDENEEESENTEGKEGNTQNTEGKISNNISSEEPSEKDTQENSIKKAPDDEVTEVSEATEVTDATDMSEASEADNNKKPEAPEDDMQAVLANYTYVGATTNIHPLLSSMVNYAQPVKFQSFDLAEEKNIHHNMSSFNESVGLGYLKTNALEFVNYNKRQMSRIYPKGGRVDSSNYMPQIFWNAGCQMVSLNFQTPDLSMQLNQGKFEYNGACGYLLKPDFMRRSDRMFDPFSETPVDGVIAATCSVQIISGQFLSDKKIGTYVEVDMYGLPTDTIRKEFRTRMVMNNGLNPAYNEEPFIFRKVILPDLAVLRMAVFDDNNKLIGQRILPLDGLQAGYRHISLRNEGNKPLSLATVFCNIVLKTYVPDGFGAIVDALSDPKKFLTIAEKRADQMRALGIETSDIADVPNEGCKSDKKGKQTQAKASVTPQASSDMAQSSNSAVNNATENKKDGSAVPQVSIDDLKQMKTYLKLLKKQQKELATLKKKHAKDHSAMQKSHCVQMDKMMAQHDKEKFTLEKLLEKAIKKKGENNCQDLKKETEAKVQSLTTDHKAKVKEITAQHTKEFSELLASQSTEEQELKDTHVTQQCEHLKKLLNGIQEQQTVQLKLVHERQSKEMRANQAKTSMENSKAISQDKTIKNKAERERRVRELNSSNTKKFLEERKRLGMKQSRELEQLEKNQREQREKLETFTEQAKDIQKMVKLEAEMDRRPATVV</sequence>
<dbReference type="Gene3D" id="1.20.1230.10">
    <property type="entry name" value="Phospholipase C beta, distal C-terminal domain"/>
    <property type="match status" value="1"/>
</dbReference>
<dbReference type="FunFam" id="2.60.40.150:FF:000008">
    <property type="entry name" value="1-phosphatidylinositol 4,5-bisphosphate phosphodiesterase"/>
    <property type="match status" value="1"/>
</dbReference>
<dbReference type="GO" id="GO:0007165">
    <property type="term" value="P:signal transduction"/>
    <property type="evidence" value="ECO:0007669"/>
    <property type="project" value="UniProtKB-KW"/>
</dbReference>
<keyword evidence="6 14" id="KW-0442">Lipid degradation</keyword>
<dbReference type="PRINTS" id="PR00390">
    <property type="entry name" value="PHPHLIPASEC"/>
</dbReference>
<keyword evidence="10 14" id="KW-0807">Transducer</keyword>
<dbReference type="GO" id="GO:0005509">
    <property type="term" value="F:calcium ion binding"/>
    <property type="evidence" value="ECO:0007669"/>
    <property type="project" value="UniProtKB-UniRule"/>
</dbReference>
<dbReference type="AlphaFoldDB" id="A0ABD1J7X5"/>